<evidence type="ECO:0000313" key="1">
    <source>
        <dbReference type="EMBL" id="CCA20499.1"/>
    </source>
</evidence>
<dbReference type="EMBL" id="FR824141">
    <property type="protein sequence ID" value="CCA20499.1"/>
    <property type="molecule type" value="Genomic_DNA"/>
</dbReference>
<gene>
    <name evidence="1" type="primary">AlNc14C96G5860</name>
    <name evidence="1" type="ORF">ALNC14_066420</name>
</gene>
<protein>
    <submittedName>
        <fullName evidence="1">AlNc14C96G5860 protein</fullName>
    </submittedName>
</protein>
<accession>F0WGY4</accession>
<proteinExistence type="predicted"/>
<reference evidence="1" key="1">
    <citation type="journal article" date="2011" name="PLoS Biol.">
        <title>Gene gain and loss during evolution of obligate parasitism in the white rust pathogen of Arabidopsis thaliana.</title>
        <authorList>
            <person name="Kemen E."/>
            <person name="Gardiner A."/>
            <person name="Schultz-Larsen T."/>
            <person name="Kemen A.C."/>
            <person name="Balmuth A.L."/>
            <person name="Robert-Seilaniantz A."/>
            <person name="Bailey K."/>
            <person name="Holub E."/>
            <person name="Studholme D.J."/>
            <person name="Maclean D."/>
            <person name="Jones J.D."/>
        </authorList>
    </citation>
    <scope>NUCLEOTIDE SEQUENCE</scope>
</reference>
<sequence length="132" mass="14981">MHAPSAVFSPIVSHTTSTFSVVLGKPYEFNICSLRCVLITSPDPPLSTNLNAVISEAHQVSPPYTSSNGAKNDTTFWSWRSSRMHLSVLFTCKIHATRVLFKKNVSRFHTVLRHRFPALYHELNIRKLPLLY</sequence>
<dbReference type="HOGENOM" id="CLU_1920983_0_0_1"/>
<organism evidence="1">
    <name type="scientific">Albugo laibachii Nc14</name>
    <dbReference type="NCBI Taxonomy" id="890382"/>
    <lineage>
        <taxon>Eukaryota</taxon>
        <taxon>Sar</taxon>
        <taxon>Stramenopiles</taxon>
        <taxon>Oomycota</taxon>
        <taxon>Peronosporomycetes</taxon>
        <taxon>Albuginales</taxon>
        <taxon>Albuginaceae</taxon>
        <taxon>Albugo</taxon>
    </lineage>
</organism>
<name>F0WGY4_9STRA</name>
<dbReference type="AlphaFoldDB" id="F0WGY4"/>
<reference evidence="1" key="2">
    <citation type="submission" date="2011-02" db="EMBL/GenBank/DDBJ databases">
        <authorList>
            <person name="MacLean D."/>
        </authorList>
    </citation>
    <scope>NUCLEOTIDE SEQUENCE</scope>
</reference>